<evidence type="ECO:0000313" key="3">
    <source>
        <dbReference type="Proteomes" id="UP001433268"/>
    </source>
</evidence>
<dbReference type="EMBL" id="JAQQWN010000006">
    <property type="protein sequence ID" value="KAK8079385.1"/>
    <property type="molecule type" value="Genomic_DNA"/>
</dbReference>
<dbReference type="PANTHER" id="PTHR45737">
    <property type="entry name" value="VON WILLEBRAND FACTOR A DOMAIN-CONTAINING PROTEIN 5A"/>
    <property type="match status" value="1"/>
</dbReference>
<sequence length="218" mass="23331">MAISPPAQPQTGSAFGSTNPGSNSGGGLFGGVSSPSRAQANNVPFGSATAGSDSGSYSDGRPVPVYEMAASSSEKENQYYYREDQGSYSDFHPTQPKPTLSSLVLLQSFEGSWPWSQELCSAMQWDEASLTSSFQADFAAKYGDEGGSVGQNPDVIATICVIAWLRKECAGEKDSWELVVDKALAWLAVQLPGKDIEGLVEMAKALVVHQRYSIEIEW</sequence>
<evidence type="ECO:0000256" key="1">
    <source>
        <dbReference type="SAM" id="MobiDB-lite"/>
    </source>
</evidence>
<dbReference type="PANTHER" id="PTHR45737:SF6">
    <property type="entry name" value="VON WILLEBRAND FACTOR A DOMAIN-CONTAINING PROTEIN 5A"/>
    <property type="match status" value="1"/>
</dbReference>
<dbReference type="Proteomes" id="UP001433268">
    <property type="component" value="Unassembled WGS sequence"/>
</dbReference>
<feature type="compositionally biased region" description="Polar residues" evidence="1">
    <location>
        <begin position="37"/>
        <end position="57"/>
    </location>
</feature>
<dbReference type="RefSeq" id="XP_066666860.1">
    <property type="nucleotide sequence ID" value="XM_066811518.1"/>
</dbReference>
<accession>A0ABR1WA92</accession>
<protein>
    <submittedName>
        <fullName evidence="2">von Willebrand factor A domain-containing protein 5A</fullName>
    </submittedName>
</protein>
<name>A0ABR1WA92_9PEZI</name>
<organism evidence="2 3">
    <name type="scientific">Apiospora hydei</name>
    <dbReference type="NCBI Taxonomy" id="1337664"/>
    <lineage>
        <taxon>Eukaryota</taxon>
        <taxon>Fungi</taxon>
        <taxon>Dikarya</taxon>
        <taxon>Ascomycota</taxon>
        <taxon>Pezizomycotina</taxon>
        <taxon>Sordariomycetes</taxon>
        <taxon>Xylariomycetidae</taxon>
        <taxon>Amphisphaeriales</taxon>
        <taxon>Apiosporaceae</taxon>
        <taxon>Apiospora</taxon>
    </lineage>
</organism>
<gene>
    <name evidence="2" type="ORF">PG997_007203</name>
</gene>
<reference evidence="2 3" key="1">
    <citation type="submission" date="2023-01" db="EMBL/GenBank/DDBJ databases">
        <title>Analysis of 21 Apiospora genomes using comparative genomics revels a genus with tremendous synthesis potential of carbohydrate active enzymes and secondary metabolites.</title>
        <authorList>
            <person name="Sorensen T."/>
        </authorList>
    </citation>
    <scope>NUCLEOTIDE SEQUENCE [LARGE SCALE GENOMIC DNA]</scope>
    <source>
        <strain evidence="2 3">CBS 114990</strain>
    </source>
</reference>
<comment type="caution">
    <text evidence="2">The sequence shown here is derived from an EMBL/GenBank/DDBJ whole genome shotgun (WGS) entry which is preliminary data.</text>
</comment>
<feature type="region of interest" description="Disordered" evidence="1">
    <location>
        <begin position="1"/>
        <end position="63"/>
    </location>
</feature>
<evidence type="ECO:0000313" key="2">
    <source>
        <dbReference type="EMBL" id="KAK8079385.1"/>
    </source>
</evidence>
<keyword evidence="3" id="KW-1185">Reference proteome</keyword>
<proteinExistence type="predicted"/>
<dbReference type="GeneID" id="92044578"/>